<feature type="region of interest" description="Disordered" evidence="4">
    <location>
        <begin position="139"/>
        <end position="172"/>
    </location>
</feature>
<dbReference type="GO" id="GO:0015035">
    <property type="term" value="F:protein-disulfide reductase activity"/>
    <property type="evidence" value="ECO:0007669"/>
    <property type="project" value="TreeGrafter"/>
</dbReference>
<keyword evidence="5" id="KW-0732">Signal</keyword>
<sequence length="834" mass="90164">MKFHNAALMLLSSIACASASASVSVSAAAAAATRSTATGSSSIDRQLFALSSSRPAFLVGLGLRVRGGDGDGDEATADTVVADAVVDTDNDDNTASATTTATDTATTTTTNTTATNTTDPKDEDASLEDRVHAAMKKLGLSTPEAEAEASSSTASDVNVPEGEGVECKDVPVPPPVPPPPVPAVPSPDNTESFQDMKNRLTEEMDVDVNIVAAALAATMSLPIGDEPEEVRLDETAARAMIEQEKGAIQRVMENCDEVQQLVSEGHDVTLSRRALAFADMNIEVARAILIADEEDAKEEEEEYARAEAAHMEEEKRAQLRAEAEQKKKDEAKMKTVNVKSGFDPSQPAAAPKAPPKGAPGPAKKEDVIFQATSETLQKLVLESPVPVLLDVYADWCGPCKALTPALEQMAIKGGGMFRLVKLNTDEERNISAALEVQSLPTVFGIRDGKIVHHFKGMPRDEKMMQNFMMGLLGAAKFNPLVTAEEKENYEELSKKLIKIGGASGFSFAQRERLQVRTNDKLQELVDVRGDMSDAEETAKVIRSLLSNVIRDPFDLRFRKVNLENKIIDARVGQFPPALAILRSVGFVTNKDSVKKGLILGKGKTFVSVAPIMVARDTIDKWIDMNRRAIATALRKKQDEVARLKLLDEAEEVDTDEEDSDDEPEVLDPNECNLKLRIEGKKKIHDLKLAADDTLEDLINNLPVAVSKDKEITIICMARRLNVKSSNEKAMAKTLRESKLMPTASIVIKIGSGATQAGGSNSMKERAAARKSKTKTHTMQSIGIYAKDDNAKGELIDGGGGTWYEQDVTTDDEGEGAENTGEEEEKDEDIEPTEE</sequence>
<protein>
    <recommendedName>
        <fullName evidence="6">Thioredoxin domain-containing protein</fullName>
    </recommendedName>
</protein>
<dbReference type="Pfam" id="PF09409">
    <property type="entry name" value="PUB"/>
    <property type="match status" value="1"/>
</dbReference>
<feature type="region of interest" description="Disordered" evidence="4">
    <location>
        <begin position="89"/>
        <end position="126"/>
    </location>
</feature>
<dbReference type="CDD" id="cd09212">
    <property type="entry name" value="PUB"/>
    <property type="match status" value="1"/>
</dbReference>
<name>A0A7S3Q836_9STRA</name>
<feature type="domain" description="Thioredoxin" evidence="6">
    <location>
        <begin position="342"/>
        <end position="473"/>
    </location>
</feature>
<dbReference type="GO" id="GO:0005737">
    <property type="term" value="C:cytoplasm"/>
    <property type="evidence" value="ECO:0007669"/>
    <property type="project" value="TreeGrafter"/>
</dbReference>
<evidence type="ECO:0000256" key="1">
    <source>
        <dbReference type="ARBA" id="ARBA00022448"/>
    </source>
</evidence>
<feature type="compositionally biased region" description="Acidic residues" evidence="4">
    <location>
        <begin position="807"/>
        <end position="834"/>
    </location>
</feature>
<dbReference type="PROSITE" id="PS00194">
    <property type="entry name" value="THIOREDOXIN_1"/>
    <property type="match status" value="1"/>
</dbReference>
<dbReference type="PROSITE" id="PS51257">
    <property type="entry name" value="PROKAR_LIPOPROTEIN"/>
    <property type="match status" value="1"/>
</dbReference>
<dbReference type="CDD" id="cd02947">
    <property type="entry name" value="TRX_family"/>
    <property type="match status" value="1"/>
</dbReference>
<accession>A0A7S3Q836</accession>
<evidence type="ECO:0000256" key="4">
    <source>
        <dbReference type="SAM" id="MobiDB-lite"/>
    </source>
</evidence>
<feature type="compositionally biased region" description="Low complexity" evidence="4">
    <location>
        <begin position="93"/>
        <end position="118"/>
    </location>
</feature>
<feature type="region of interest" description="Disordered" evidence="4">
    <location>
        <begin position="299"/>
        <end position="363"/>
    </location>
</feature>
<dbReference type="InterPro" id="IPR036339">
    <property type="entry name" value="PUB-like_dom_sf"/>
</dbReference>
<dbReference type="InterPro" id="IPR018997">
    <property type="entry name" value="PUB_domain"/>
</dbReference>
<feature type="chain" id="PRO_5030609440" description="Thioredoxin domain-containing protein" evidence="5">
    <location>
        <begin position="20"/>
        <end position="834"/>
    </location>
</feature>
<dbReference type="PANTHER" id="PTHR45663:SF11">
    <property type="entry name" value="GEO12009P1"/>
    <property type="match status" value="1"/>
</dbReference>
<dbReference type="InterPro" id="IPR017937">
    <property type="entry name" value="Thioredoxin_CS"/>
</dbReference>
<dbReference type="InterPro" id="IPR013766">
    <property type="entry name" value="Thioredoxin_domain"/>
</dbReference>
<keyword evidence="3" id="KW-1015">Disulfide bond</keyword>
<proteinExistence type="predicted"/>
<dbReference type="Pfam" id="PF00085">
    <property type="entry name" value="Thioredoxin"/>
    <property type="match status" value="1"/>
</dbReference>
<dbReference type="Gene3D" id="1.20.58.2190">
    <property type="match status" value="1"/>
</dbReference>
<evidence type="ECO:0000256" key="2">
    <source>
        <dbReference type="ARBA" id="ARBA00022982"/>
    </source>
</evidence>
<organism evidence="7">
    <name type="scientific">Chaetoceros debilis</name>
    <dbReference type="NCBI Taxonomy" id="122233"/>
    <lineage>
        <taxon>Eukaryota</taxon>
        <taxon>Sar</taxon>
        <taxon>Stramenopiles</taxon>
        <taxon>Ochrophyta</taxon>
        <taxon>Bacillariophyta</taxon>
        <taxon>Coscinodiscophyceae</taxon>
        <taxon>Chaetocerotophycidae</taxon>
        <taxon>Chaetocerotales</taxon>
        <taxon>Chaetocerotaceae</taxon>
        <taxon>Chaetoceros</taxon>
    </lineage>
</organism>
<dbReference type="SUPFAM" id="SSF143503">
    <property type="entry name" value="PUG domain-like"/>
    <property type="match status" value="1"/>
</dbReference>
<evidence type="ECO:0000259" key="6">
    <source>
        <dbReference type="PROSITE" id="PS51352"/>
    </source>
</evidence>
<dbReference type="InterPro" id="IPR036249">
    <property type="entry name" value="Thioredoxin-like_sf"/>
</dbReference>
<keyword evidence="1" id="KW-0813">Transport</keyword>
<evidence type="ECO:0000256" key="5">
    <source>
        <dbReference type="SAM" id="SignalP"/>
    </source>
</evidence>
<evidence type="ECO:0000256" key="3">
    <source>
        <dbReference type="ARBA" id="ARBA00023157"/>
    </source>
</evidence>
<feature type="region of interest" description="Disordered" evidence="4">
    <location>
        <begin position="753"/>
        <end position="774"/>
    </location>
</feature>
<reference evidence="7" key="1">
    <citation type="submission" date="2021-01" db="EMBL/GenBank/DDBJ databases">
        <authorList>
            <person name="Corre E."/>
            <person name="Pelletier E."/>
            <person name="Niang G."/>
            <person name="Scheremetjew M."/>
            <person name="Finn R."/>
            <person name="Kale V."/>
            <person name="Holt S."/>
            <person name="Cochrane G."/>
            <person name="Meng A."/>
            <person name="Brown T."/>
            <person name="Cohen L."/>
        </authorList>
    </citation>
    <scope>NUCLEOTIDE SEQUENCE</scope>
    <source>
        <strain evidence="7">MM31A-1</strain>
    </source>
</reference>
<keyword evidence="2" id="KW-0249">Electron transport</keyword>
<dbReference type="Gene3D" id="3.40.30.10">
    <property type="entry name" value="Glutaredoxin"/>
    <property type="match status" value="1"/>
</dbReference>
<evidence type="ECO:0000313" key="7">
    <source>
        <dbReference type="EMBL" id="CAE0468931.1"/>
    </source>
</evidence>
<dbReference type="SUPFAM" id="SSF52833">
    <property type="entry name" value="Thioredoxin-like"/>
    <property type="match status" value="1"/>
</dbReference>
<dbReference type="AlphaFoldDB" id="A0A7S3Q836"/>
<gene>
    <name evidence="7" type="ORF">CDEB00056_LOCUS13784</name>
</gene>
<feature type="signal peptide" evidence="5">
    <location>
        <begin position="1"/>
        <end position="19"/>
    </location>
</feature>
<dbReference type="PANTHER" id="PTHR45663">
    <property type="entry name" value="GEO12009P1"/>
    <property type="match status" value="1"/>
</dbReference>
<feature type="region of interest" description="Disordered" evidence="4">
    <location>
        <begin position="794"/>
        <end position="834"/>
    </location>
</feature>
<feature type="compositionally biased region" description="Basic and acidic residues" evidence="4">
    <location>
        <begin position="303"/>
        <end position="333"/>
    </location>
</feature>
<dbReference type="EMBL" id="HBIO01017954">
    <property type="protein sequence ID" value="CAE0468931.1"/>
    <property type="molecule type" value="Transcribed_RNA"/>
</dbReference>
<dbReference type="PROSITE" id="PS51352">
    <property type="entry name" value="THIOREDOXIN_2"/>
    <property type="match status" value="1"/>
</dbReference>